<dbReference type="AlphaFoldDB" id="A0A1V0UQ62"/>
<evidence type="ECO:0000313" key="1">
    <source>
        <dbReference type="EMBL" id="ARF67261.1"/>
    </source>
</evidence>
<proteinExistence type="predicted"/>
<dbReference type="EMBL" id="CP020557">
    <property type="protein sequence ID" value="ARF67261.1"/>
    <property type="molecule type" value="Genomic_DNA"/>
</dbReference>
<reference evidence="1 2" key="1">
    <citation type="submission" date="2017-03" db="EMBL/GenBank/DDBJ databases">
        <title>Paenibacillus larvae genome sequencing.</title>
        <authorList>
            <person name="Dingman D.W."/>
        </authorList>
    </citation>
    <scope>NUCLEOTIDE SEQUENCE [LARGE SCALE GENOMIC DNA]</scope>
    <source>
        <strain evidence="1 2">SAG 10367</strain>
    </source>
</reference>
<organism evidence="1 2">
    <name type="scientific">Paenibacillus larvae subsp. pulvifaciens</name>
    <dbReference type="NCBI Taxonomy" id="1477"/>
    <lineage>
        <taxon>Bacteria</taxon>
        <taxon>Bacillati</taxon>
        <taxon>Bacillota</taxon>
        <taxon>Bacilli</taxon>
        <taxon>Bacillales</taxon>
        <taxon>Paenibacillaceae</taxon>
        <taxon>Paenibacillus</taxon>
    </lineage>
</organism>
<sequence length="97" mass="10974">MNLTNAKTIDLINELASRNGVIKTEGEHADLILTIPSLDGTITETFELSLNDTTEEVINLVEIIMDRIRDGWKRVDHWMLSDDLIIVLKQPEKNDAS</sequence>
<evidence type="ECO:0000313" key="2">
    <source>
        <dbReference type="Proteomes" id="UP000192727"/>
    </source>
</evidence>
<name>A0A1V0UQ62_9BACL</name>
<accession>A0A1V0UQ62</accession>
<gene>
    <name evidence="1" type="ORF">B7C51_04635</name>
</gene>
<dbReference type="RefSeq" id="WP_083038896.1">
    <property type="nucleotide sequence ID" value="NZ_CP020557.1"/>
</dbReference>
<protein>
    <submittedName>
        <fullName evidence="1">Uncharacterized protein</fullName>
    </submittedName>
</protein>
<dbReference type="Proteomes" id="UP000192727">
    <property type="component" value="Chromosome"/>
</dbReference>